<accession>A0A9P8P0S8</accession>
<dbReference type="GO" id="GO:0001401">
    <property type="term" value="C:SAM complex"/>
    <property type="evidence" value="ECO:0007669"/>
    <property type="project" value="InterPro"/>
</dbReference>
<organism evidence="2 3">
    <name type="scientific">Ogataea philodendri</name>
    <dbReference type="NCBI Taxonomy" id="1378263"/>
    <lineage>
        <taxon>Eukaryota</taxon>
        <taxon>Fungi</taxon>
        <taxon>Dikarya</taxon>
        <taxon>Ascomycota</taxon>
        <taxon>Saccharomycotina</taxon>
        <taxon>Pichiomycetes</taxon>
        <taxon>Pichiales</taxon>
        <taxon>Pichiaceae</taxon>
        <taxon>Ogataea</taxon>
    </lineage>
</organism>
<dbReference type="AlphaFoldDB" id="A0A9P8P0S8"/>
<keyword evidence="3" id="KW-1185">Reference proteome</keyword>
<evidence type="ECO:0000259" key="1">
    <source>
        <dbReference type="Pfam" id="PF10568"/>
    </source>
</evidence>
<reference evidence="2" key="1">
    <citation type="journal article" date="2021" name="Open Biol.">
        <title>Shared evolutionary footprints suggest mitochondrial oxidative damage underlies multiple complex I losses in fungi.</title>
        <authorList>
            <person name="Schikora-Tamarit M.A."/>
            <person name="Marcet-Houben M."/>
            <person name="Nosek J."/>
            <person name="Gabaldon T."/>
        </authorList>
    </citation>
    <scope>NUCLEOTIDE SEQUENCE</scope>
    <source>
        <strain evidence="2">CBS6075</strain>
    </source>
</reference>
<dbReference type="EMBL" id="JAEUBE010000366">
    <property type="protein sequence ID" value="KAH3663743.1"/>
    <property type="molecule type" value="Genomic_DNA"/>
</dbReference>
<name>A0A9P8P0S8_9ASCO</name>
<sequence>MSIHLWGGTFDAESIAIAQFLAAHGGHIDIQLNYDSNYLLSPNGKLPLLKDGSLLLQGYKEIVDHLSTKFHLFEYSTETNLLDQGLIEHLLKSMDIVTSYNYFLNKVNYDNYTRGVFKQLLPFPFQYKPPLNLKSAALATCETAGISSSEDSDQLLQLKERQKSLLETPVLSNFDKSKRDASLKQVLYEMDILTNMRCITMLEDTIKLVTDLQLPQDSSSMILFQAYILSNTSPNLKADFVAQYLQRNHPNLVPSQPFTDQIPDIVSFTQACRSLAQNYL</sequence>
<feature type="domain" description="Mitochondrial outer membrane transport complex Sam37/metaxin N-terminal" evidence="1">
    <location>
        <begin position="15"/>
        <end position="132"/>
    </location>
</feature>
<proteinExistence type="predicted"/>
<gene>
    <name evidence="2" type="ORF">OGAPHI_005145</name>
</gene>
<protein>
    <recommendedName>
        <fullName evidence="1">Mitochondrial outer membrane transport complex Sam37/metaxin N-terminal domain-containing protein</fullName>
    </recommendedName>
</protein>
<dbReference type="InterPro" id="IPR019564">
    <property type="entry name" value="Sam37/metaxin_N"/>
</dbReference>
<reference evidence="2" key="2">
    <citation type="submission" date="2021-01" db="EMBL/GenBank/DDBJ databases">
        <authorList>
            <person name="Schikora-Tamarit M.A."/>
        </authorList>
    </citation>
    <scope>NUCLEOTIDE SEQUENCE</scope>
    <source>
        <strain evidence="2">CBS6075</strain>
    </source>
</reference>
<dbReference type="GeneID" id="70237109"/>
<comment type="caution">
    <text evidence="2">The sequence shown here is derived from an EMBL/GenBank/DDBJ whole genome shotgun (WGS) entry which is preliminary data.</text>
</comment>
<evidence type="ECO:0000313" key="3">
    <source>
        <dbReference type="Proteomes" id="UP000769157"/>
    </source>
</evidence>
<dbReference type="Pfam" id="PF10568">
    <property type="entry name" value="Tom37"/>
    <property type="match status" value="1"/>
</dbReference>
<dbReference type="OrthoDB" id="5835136at2759"/>
<dbReference type="Proteomes" id="UP000769157">
    <property type="component" value="Unassembled WGS sequence"/>
</dbReference>
<dbReference type="RefSeq" id="XP_046060079.1">
    <property type="nucleotide sequence ID" value="XM_046206299.1"/>
</dbReference>
<evidence type="ECO:0000313" key="2">
    <source>
        <dbReference type="EMBL" id="KAH3663743.1"/>
    </source>
</evidence>